<dbReference type="Pfam" id="PF26571">
    <property type="entry name" value="VldE"/>
    <property type="match status" value="1"/>
</dbReference>
<organism evidence="2 3">
    <name type="scientific">Tenggerimyces flavus</name>
    <dbReference type="NCBI Taxonomy" id="1708749"/>
    <lineage>
        <taxon>Bacteria</taxon>
        <taxon>Bacillati</taxon>
        <taxon>Actinomycetota</taxon>
        <taxon>Actinomycetes</taxon>
        <taxon>Propionibacteriales</taxon>
        <taxon>Nocardioidaceae</taxon>
        <taxon>Tenggerimyces</taxon>
    </lineage>
</organism>
<evidence type="ECO:0000259" key="1">
    <source>
        <dbReference type="Pfam" id="PF26571"/>
    </source>
</evidence>
<evidence type="ECO:0000313" key="3">
    <source>
        <dbReference type="Proteomes" id="UP001595699"/>
    </source>
</evidence>
<protein>
    <recommendedName>
        <fullName evidence="1">ARB-07466-like C-terminal domain-containing protein</fullName>
    </recommendedName>
</protein>
<proteinExistence type="predicted"/>
<gene>
    <name evidence="2" type="ORF">ACFOUW_00035</name>
</gene>
<dbReference type="Proteomes" id="UP001595699">
    <property type="component" value="Unassembled WGS sequence"/>
</dbReference>
<comment type="caution">
    <text evidence="2">The sequence shown here is derived from an EMBL/GenBank/DDBJ whole genome shotgun (WGS) entry which is preliminary data.</text>
</comment>
<evidence type="ECO:0000313" key="2">
    <source>
        <dbReference type="EMBL" id="MFC3759211.1"/>
    </source>
</evidence>
<reference evidence="3" key="1">
    <citation type="journal article" date="2019" name="Int. J. Syst. Evol. Microbiol.">
        <title>The Global Catalogue of Microorganisms (GCM) 10K type strain sequencing project: providing services to taxonomists for standard genome sequencing and annotation.</title>
        <authorList>
            <consortium name="The Broad Institute Genomics Platform"/>
            <consortium name="The Broad Institute Genome Sequencing Center for Infectious Disease"/>
            <person name="Wu L."/>
            <person name="Ma J."/>
        </authorList>
    </citation>
    <scope>NUCLEOTIDE SEQUENCE [LARGE SCALE GENOMIC DNA]</scope>
    <source>
        <strain evidence="3">CGMCC 4.7241</strain>
    </source>
</reference>
<name>A0ABV7Y1T1_9ACTN</name>
<dbReference type="EMBL" id="JBHRZH010000001">
    <property type="protein sequence ID" value="MFC3759211.1"/>
    <property type="molecule type" value="Genomic_DNA"/>
</dbReference>
<dbReference type="InterPro" id="IPR058593">
    <property type="entry name" value="ARB_07466-like_C"/>
</dbReference>
<dbReference type="RefSeq" id="WP_205122375.1">
    <property type="nucleotide sequence ID" value="NZ_JAFBCM010000001.1"/>
</dbReference>
<keyword evidence="3" id="KW-1185">Reference proteome</keyword>
<accession>A0ABV7Y1T1</accession>
<sequence>MRKALVILLSLAVVAGLVTFGAYLLSDRLAGELPFTEGCEATVNGHSASLSLEEAENAALISAVSIRRGMPARAATIALATAFQESGLRNLSGGHLDSVGLFQQRPSMGWGTVEQILDPYYSTNKFYAALAKIDGYTSMEITDAAQRVQKSAAGQAYAQHEPDARALASSLTGHSTAAFSCAVRPDESAVAQPSALRAELRKSFGSLTVSSNATSTAVRVSQAERGWAIAQWSVAHAKKFGLTSVTFGNQRWTMGESRSGWQTAPDAGSGTGTVRLAFAPPA</sequence>
<feature type="domain" description="ARB-07466-like C-terminal" evidence="1">
    <location>
        <begin position="221"/>
        <end position="271"/>
    </location>
</feature>